<dbReference type="Proteomes" id="UP000886501">
    <property type="component" value="Unassembled WGS sequence"/>
</dbReference>
<keyword evidence="2" id="KW-1185">Reference proteome</keyword>
<sequence>SAYFNIQEPQPGRQWQNGAANPVQWKKGLLDDIPYFDIEIGRLSVDGILLVAMHVPAKFTALNIYFDGVPTGDDYYMTFMNHTHGATHAISPKFSIVNSVSPDKGTQPGPLANAPTVTVSGSPNPTATFATTFPDTGSAVSMRGLR</sequence>
<feature type="non-terminal residue" evidence="1">
    <location>
        <position position="146"/>
    </location>
</feature>
<evidence type="ECO:0000313" key="1">
    <source>
        <dbReference type="EMBL" id="KAF9649309.1"/>
    </source>
</evidence>
<proteinExistence type="predicted"/>
<reference evidence="1" key="1">
    <citation type="submission" date="2019-10" db="EMBL/GenBank/DDBJ databases">
        <authorList>
            <consortium name="DOE Joint Genome Institute"/>
            <person name="Kuo A."/>
            <person name="Miyauchi S."/>
            <person name="Kiss E."/>
            <person name="Drula E."/>
            <person name="Kohler A."/>
            <person name="Sanchez-Garcia M."/>
            <person name="Andreopoulos B."/>
            <person name="Barry K.W."/>
            <person name="Bonito G."/>
            <person name="Buee M."/>
            <person name="Carver A."/>
            <person name="Chen C."/>
            <person name="Cichocki N."/>
            <person name="Clum A."/>
            <person name="Culley D."/>
            <person name="Crous P.W."/>
            <person name="Fauchery L."/>
            <person name="Girlanda M."/>
            <person name="Hayes R."/>
            <person name="Keri Z."/>
            <person name="Labutti K."/>
            <person name="Lipzen A."/>
            <person name="Lombard V."/>
            <person name="Magnuson J."/>
            <person name="Maillard F."/>
            <person name="Morin E."/>
            <person name="Murat C."/>
            <person name="Nolan M."/>
            <person name="Ohm R."/>
            <person name="Pangilinan J."/>
            <person name="Pereira M."/>
            <person name="Perotto S."/>
            <person name="Peter M."/>
            <person name="Riley R."/>
            <person name="Sitrit Y."/>
            <person name="Stielow B."/>
            <person name="Szollosi G."/>
            <person name="Zifcakova L."/>
            <person name="Stursova M."/>
            <person name="Spatafora J.W."/>
            <person name="Tedersoo L."/>
            <person name="Vaario L.-M."/>
            <person name="Yamada A."/>
            <person name="Yan M."/>
            <person name="Wang P."/>
            <person name="Xu J."/>
            <person name="Bruns T."/>
            <person name="Baldrian P."/>
            <person name="Vilgalys R."/>
            <person name="Henrissat B."/>
            <person name="Grigoriev I.V."/>
            <person name="Hibbett D."/>
            <person name="Nagy L.G."/>
            <person name="Martin F.M."/>
        </authorList>
    </citation>
    <scope>NUCLEOTIDE SEQUENCE</scope>
    <source>
        <strain evidence="1">P2</strain>
    </source>
</reference>
<feature type="non-terminal residue" evidence="1">
    <location>
        <position position="1"/>
    </location>
</feature>
<gene>
    <name evidence="1" type="ORF">BDM02DRAFT_3084283</name>
</gene>
<dbReference type="EMBL" id="MU117999">
    <property type="protein sequence ID" value="KAF9649309.1"/>
    <property type="molecule type" value="Genomic_DNA"/>
</dbReference>
<organism evidence="1 2">
    <name type="scientific">Thelephora ganbajun</name>
    <name type="common">Ganba fungus</name>
    <dbReference type="NCBI Taxonomy" id="370292"/>
    <lineage>
        <taxon>Eukaryota</taxon>
        <taxon>Fungi</taxon>
        <taxon>Dikarya</taxon>
        <taxon>Basidiomycota</taxon>
        <taxon>Agaricomycotina</taxon>
        <taxon>Agaricomycetes</taxon>
        <taxon>Thelephorales</taxon>
        <taxon>Thelephoraceae</taxon>
        <taxon>Thelephora</taxon>
    </lineage>
</organism>
<accession>A0ACB6ZI97</accession>
<reference evidence="1" key="2">
    <citation type="journal article" date="2020" name="Nat. Commun.">
        <title>Large-scale genome sequencing of mycorrhizal fungi provides insights into the early evolution of symbiotic traits.</title>
        <authorList>
            <person name="Miyauchi S."/>
            <person name="Kiss E."/>
            <person name="Kuo A."/>
            <person name="Drula E."/>
            <person name="Kohler A."/>
            <person name="Sanchez-Garcia M."/>
            <person name="Morin E."/>
            <person name="Andreopoulos B."/>
            <person name="Barry K.W."/>
            <person name="Bonito G."/>
            <person name="Buee M."/>
            <person name="Carver A."/>
            <person name="Chen C."/>
            <person name="Cichocki N."/>
            <person name="Clum A."/>
            <person name="Culley D."/>
            <person name="Crous P.W."/>
            <person name="Fauchery L."/>
            <person name="Girlanda M."/>
            <person name="Hayes R.D."/>
            <person name="Keri Z."/>
            <person name="LaButti K."/>
            <person name="Lipzen A."/>
            <person name="Lombard V."/>
            <person name="Magnuson J."/>
            <person name="Maillard F."/>
            <person name="Murat C."/>
            <person name="Nolan M."/>
            <person name="Ohm R.A."/>
            <person name="Pangilinan J."/>
            <person name="Pereira M.F."/>
            <person name="Perotto S."/>
            <person name="Peter M."/>
            <person name="Pfister S."/>
            <person name="Riley R."/>
            <person name="Sitrit Y."/>
            <person name="Stielow J.B."/>
            <person name="Szollosi G."/>
            <person name="Zifcakova L."/>
            <person name="Stursova M."/>
            <person name="Spatafora J.W."/>
            <person name="Tedersoo L."/>
            <person name="Vaario L.M."/>
            <person name="Yamada A."/>
            <person name="Yan M."/>
            <person name="Wang P."/>
            <person name="Xu J."/>
            <person name="Bruns T."/>
            <person name="Baldrian P."/>
            <person name="Vilgalys R."/>
            <person name="Dunand C."/>
            <person name="Henrissat B."/>
            <person name="Grigoriev I.V."/>
            <person name="Hibbett D."/>
            <person name="Nagy L.G."/>
            <person name="Martin F.M."/>
        </authorList>
    </citation>
    <scope>NUCLEOTIDE SEQUENCE</scope>
    <source>
        <strain evidence="1">P2</strain>
    </source>
</reference>
<evidence type="ECO:0000313" key="2">
    <source>
        <dbReference type="Proteomes" id="UP000886501"/>
    </source>
</evidence>
<protein>
    <submittedName>
        <fullName evidence="1">Uncharacterized protein</fullName>
    </submittedName>
</protein>
<name>A0ACB6ZI97_THEGA</name>
<comment type="caution">
    <text evidence="1">The sequence shown here is derived from an EMBL/GenBank/DDBJ whole genome shotgun (WGS) entry which is preliminary data.</text>
</comment>